<sequence length="458" mass="52549">MARKVFISFLGTNNYVPCNYFIEEDSTQKVSNVKYIQEAIIKLFCGDFTQNDVIFTFTTSLANQMNYLDNGQWNNQSQQYDLPNIGLQTVYKNILVDSNSPQYQSLSIKEGFSEIEIWEIFETVSNVIENGDQLILDITHAFRFLPMLGVTLIDFLKVTKNITVKGVFYGAFEKLGVQAKVLSMPIEERNAPIINLLPLIELQRWTQAANIFNQYGFADSIFELTNENVKPVLVQTQGKDELSKSLKGLGSILNTLIANIFTNRGKELKEFNVTNLNTVIANIESSELFIKPLKPLFQIIKNKVSPLLQTKHIWLESAKWCYEHNLIQQGITQLQEGIITYLLDQLKELYKDNFYNCYEENPRTFISSVLNVINKQTPETKWNPVLTKEKGRVFQLITNPLIIRFVSLFAKITSSRNDIQHAGYVANANSKTFKDNLRSYIKNTEEIIYAPQSHQSPQ</sequence>
<accession>A0A316DJX3</accession>
<dbReference type="EMBL" id="QGGO01000040">
    <property type="protein sequence ID" value="PWK16963.1"/>
    <property type="molecule type" value="Genomic_DNA"/>
</dbReference>
<dbReference type="NCBIfam" id="TIGR02221">
    <property type="entry name" value="cas_TM1812"/>
    <property type="match status" value="1"/>
</dbReference>
<keyword evidence="2" id="KW-1185">Reference proteome</keyword>
<comment type="caution">
    <text evidence="1">The sequence shown here is derived from an EMBL/GenBank/DDBJ whole genome shotgun (WGS) entry which is preliminary data.</text>
</comment>
<evidence type="ECO:0000313" key="2">
    <source>
        <dbReference type="Proteomes" id="UP000245489"/>
    </source>
</evidence>
<gene>
    <name evidence="1" type="ORF">LV89_04621</name>
</gene>
<organism evidence="1 2">
    <name type="scientific">Arcicella aurantiaca</name>
    <dbReference type="NCBI Taxonomy" id="591202"/>
    <lineage>
        <taxon>Bacteria</taxon>
        <taxon>Pseudomonadati</taxon>
        <taxon>Bacteroidota</taxon>
        <taxon>Cytophagia</taxon>
        <taxon>Cytophagales</taxon>
        <taxon>Flectobacillaceae</taxon>
        <taxon>Arcicella</taxon>
    </lineage>
</organism>
<dbReference type="RefSeq" id="WP_109745267.1">
    <property type="nucleotide sequence ID" value="NZ_QGGO01000040.1"/>
</dbReference>
<dbReference type="Proteomes" id="UP000245489">
    <property type="component" value="Unassembled WGS sequence"/>
</dbReference>
<dbReference type="AlphaFoldDB" id="A0A316DJX3"/>
<dbReference type="InterPro" id="IPR011742">
    <property type="entry name" value="CRISPR-assoc_prot_TM1812"/>
</dbReference>
<protein>
    <submittedName>
        <fullName evidence="1">CRISPR-associated Csx2 family protein</fullName>
    </submittedName>
</protein>
<evidence type="ECO:0000313" key="1">
    <source>
        <dbReference type="EMBL" id="PWK16963.1"/>
    </source>
</evidence>
<dbReference type="NCBIfam" id="TIGR02549">
    <property type="entry name" value="CRISPR_DxTHG"/>
    <property type="match status" value="1"/>
</dbReference>
<dbReference type="OrthoDB" id="9777703at2"/>
<dbReference type="InterPro" id="IPR013383">
    <property type="entry name" value="CRISPR-assoc_prot_DxTHG_CS"/>
</dbReference>
<proteinExistence type="predicted"/>
<name>A0A316DJX3_9BACT</name>
<reference evidence="1 2" key="1">
    <citation type="submission" date="2018-05" db="EMBL/GenBank/DDBJ databases">
        <title>Genomic Encyclopedia of Archaeal and Bacterial Type Strains, Phase II (KMG-II): from individual species to whole genera.</title>
        <authorList>
            <person name="Goeker M."/>
        </authorList>
    </citation>
    <scope>NUCLEOTIDE SEQUENCE [LARGE SCALE GENOMIC DNA]</scope>
    <source>
        <strain evidence="1 2">DSM 22214</strain>
    </source>
</reference>